<accession>A0ABR3DN00</accession>
<reference evidence="2 3" key="1">
    <citation type="submission" date="2023-09" db="EMBL/GenBank/DDBJ databases">
        <title>Multi-omics analysis of a traditional fermented food reveals byproduct-associated fungal strains for waste-to-food upcycling.</title>
        <authorList>
            <consortium name="Lawrence Berkeley National Laboratory"/>
            <person name="Rekdal V.M."/>
            <person name="Villalobos-Escobedo J.M."/>
            <person name="Rodriguez-Valeron N."/>
            <person name="Garcia M.O."/>
            <person name="Vasquez D.P."/>
            <person name="Damayanti I."/>
            <person name="Sorensen P.M."/>
            <person name="Baidoo E.E."/>
            <person name="De Carvalho A.C."/>
            <person name="Riley R."/>
            <person name="Lipzen A."/>
            <person name="He G."/>
            <person name="Yan M."/>
            <person name="Haridas S."/>
            <person name="Daum C."/>
            <person name="Yoshinaga Y."/>
            <person name="Ng V."/>
            <person name="Grigoriev I.V."/>
            <person name="Munk R."/>
            <person name="Nuraida L."/>
            <person name="Wijaya C.H."/>
            <person name="Morales P.-C."/>
            <person name="Keasling J.D."/>
        </authorList>
    </citation>
    <scope>NUCLEOTIDE SEQUENCE [LARGE SCALE GENOMIC DNA]</scope>
    <source>
        <strain evidence="2 3">FGSC 2613</strain>
    </source>
</reference>
<keyword evidence="3" id="KW-1185">Reference proteome</keyword>
<dbReference type="Proteomes" id="UP001451303">
    <property type="component" value="Unassembled WGS sequence"/>
</dbReference>
<evidence type="ECO:0008006" key="4">
    <source>
        <dbReference type="Google" id="ProtNLM"/>
    </source>
</evidence>
<organism evidence="2 3">
    <name type="scientific">Neurospora intermedia</name>
    <dbReference type="NCBI Taxonomy" id="5142"/>
    <lineage>
        <taxon>Eukaryota</taxon>
        <taxon>Fungi</taxon>
        <taxon>Dikarya</taxon>
        <taxon>Ascomycota</taxon>
        <taxon>Pezizomycotina</taxon>
        <taxon>Sordariomycetes</taxon>
        <taxon>Sordariomycetidae</taxon>
        <taxon>Sordariales</taxon>
        <taxon>Sordariaceae</taxon>
        <taxon>Neurospora</taxon>
    </lineage>
</organism>
<feature type="chain" id="PRO_5047364613" description="Secreted protein" evidence="1">
    <location>
        <begin position="24"/>
        <end position="93"/>
    </location>
</feature>
<name>A0ABR3DN00_NEUIN</name>
<sequence length="93" mass="10222">MCTPTGLCICGVFTLAWPAPTFALFALGRESSIKHFSQSLNSFRHPECAQSQLQSLGGKVSIRLPCSSPSHESRTRSTCTLDINIQKCPKRRP</sequence>
<evidence type="ECO:0000313" key="2">
    <source>
        <dbReference type="EMBL" id="KAL0474035.1"/>
    </source>
</evidence>
<protein>
    <recommendedName>
        <fullName evidence="4">Secreted protein</fullName>
    </recommendedName>
</protein>
<comment type="caution">
    <text evidence="2">The sequence shown here is derived from an EMBL/GenBank/DDBJ whole genome shotgun (WGS) entry which is preliminary data.</text>
</comment>
<evidence type="ECO:0000313" key="3">
    <source>
        <dbReference type="Proteomes" id="UP001451303"/>
    </source>
</evidence>
<proteinExistence type="predicted"/>
<gene>
    <name evidence="2" type="ORF">QR685DRAFT_518477</name>
</gene>
<evidence type="ECO:0000256" key="1">
    <source>
        <dbReference type="SAM" id="SignalP"/>
    </source>
</evidence>
<keyword evidence="1" id="KW-0732">Signal</keyword>
<feature type="signal peptide" evidence="1">
    <location>
        <begin position="1"/>
        <end position="23"/>
    </location>
</feature>
<dbReference type="EMBL" id="JAVLET010000002">
    <property type="protein sequence ID" value="KAL0474035.1"/>
    <property type="molecule type" value="Genomic_DNA"/>
</dbReference>